<dbReference type="AlphaFoldDB" id="A0A397S1M2"/>
<dbReference type="InterPro" id="IPR002318">
    <property type="entry name" value="Ala-tRNA-lgiase_IIc"/>
</dbReference>
<keyword evidence="18" id="KW-1185">Reference proteome</keyword>
<keyword evidence="9 14" id="KW-0694">RNA-binding</keyword>
<dbReference type="InterPro" id="IPR009000">
    <property type="entry name" value="Transl_B-barrel_sf"/>
</dbReference>
<dbReference type="SUPFAM" id="SSF55186">
    <property type="entry name" value="ThrRS/AlaRS common domain"/>
    <property type="match status" value="1"/>
</dbReference>
<dbReference type="GO" id="GO:0004813">
    <property type="term" value="F:alanine-tRNA ligase activity"/>
    <property type="evidence" value="ECO:0007669"/>
    <property type="project" value="UniProtKB-UniRule"/>
</dbReference>
<dbReference type="FunCoup" id="A0A397S1M2">
    <property type="interactions" value="387"/>
</dbReference>
<keyword evidence="15" id="KW-0175">Coiled coil</keyword>
<evidence type="ECO:0000256" key="6">
    <source>
        <dbReference type="ARBA" id="ARBA00022741"/>
    </source>
</evidence>
<keyword evidence="6 14" id="KW-0547">Nucleotide-binding</keyword>
<evidence type="ECO:0000256" key="7">
    <source>
        <dbReference type="ARBA" id="ARBA00022833"/>
    </source>
</evidence>
<dbReference type="SUPFAM" id="SSF101353">
    <property type="entry name" value="Putative anticodon-binding domain of alanyl-tRNA synthetase (AlaRS)"/>
    <property type="match status" value="1"/>
</dbReference>
<dbReference type="GO" id="GO:0002161">
    <property type="term" value="F:aminoacyl-tRNA deacylase activity"/>
    <property type="evidence" value="ECO:0007669"/>
    <property type="project" value="TreeGrafter"/>
</dbReference>
<dbReference type="InterPro" id="IPR050058">
    <property type="entry name" value="Ala-tRNA_ligase"/>
</dbReference>
<keyword evidence="4 14" id="KW-0436">Ligase</keyword>
<dbReference type="NCBIfam" id="TIGR00344">
    <property type="entry name" value="alaS"/>
    <property type="match status" value="1"/>
</dbReference>
<dbReference type="GO" id="GO:0006419">
    <property type="term" value="P:alanyl-tRNA aminoacylation"/>
    <property type="evidence" value="ECO:0007669"/>
    <property type="project" value="UniProtKB-UniRule"/>
</dbReference>
<comment type="cofactor">
    <cofactor evidence="14">
        <name>Zn(2+)</name>
        <dbReference type="ChEBI" id="CHEBI:29105"/>
    </cofactor>
    <text evidence="14">Binds 1 zinc ion per subunit.</text>
</comment>
<dbReference type="InParanoid" id="A0A397S1M2"/>
<dbReference type="InterPro" id="IPR012947">
    <property type="entry name" value="tRNA_SAD"/>
</dbReference>
<comment type="similarity">
    <text evidence="1 14">Belongs to the class-II aminoacyl-tRNA synthetase family.</text>
</comment>
<dbReference type="FunFam" id="3.30.930.10:FF:000046">
    <property type="entry name" value="Alanine--tRNA ligase"/>
    <property type="match status" value="1"/>
</dbReference>
<dbReference type="InterPro" id="IPR018165">
    <property type="entry name" value="Ala-tRNA-synth_IIc_core"/>
</dbReference>
<keyword evidence="10 14" id="KW-0648">Protein biosynthesis</keyword>
<dbReference type="InterPro" id="IPR018164">
    <property type="entry name" value="Ala-tRNA-synth_IIc_N"/>
</dbReference>
<comment type="function">
    <text evidence="12 14">Catalyzes the attachment of alanine to tRNA(Ala) in a two-step reaction: alanine is first activated by ATP to form Ala-AMP and then transferred to the acceptor end of tRNA(Ala). Also edits incorrectly charged Ser-tRNA(Ala) and Gly-tRNA(Ala) via its editing domain.</text>
</comment>
<evidence type="ECO:0000313" key="17">
    <source>
        <dbReference type="EMBL" id="RIA78305.1"/>
    </source>
</evidence>
<dbReference type="InterPro" id="IPR045864">
    <property type="entry name" value="aa-tRNA-synth_II/BPL/LPL"/>
</dbReference>
<dbReference type="FunFam" id="3.30.54.20:FF:000001">
    <property type="entry name" value="Alanine--tRNA ligase"/>
    <property type="match status" value="1"/>
</dbReference>
<dbReference type="EMBL" id="QXEV01000002">
    <property type="protein sequence ID" value="RIA78305.1"/>
    <property type="molecule type" value="Genomic_DNA"/>
</dbReference>
<name>A0A397S1M2_9MOLU</name>
<dbReference type="CDD" id="cd00673">
    <property type="entry name" value="AlaRS_core"/>
    <property type="match status" value="1"/>
</dbReference>
<dbReference type="GO" id="GO:0005829">
    <property type="term" value="C:cytosol"/>
    <property type="evidence" value="ECO:0007669"/>
    <property type="project" value="TreeGrafter"/>
</dbReference>
<dbReference type="SUPFAM" id="SSF55681">
    <property type="entry name" value="Class II aaRS and biotin synthetases"/>
    <property type="match status" value="1"/>
</dbReference>
<keyword evidence="11 14" id="KW-0030">Aminoacyl-tRNA synthetase</keyword>
<dbReference type="Gene3D" id="2.40.30.130">
    <property type="match status" value="1"/>
</dbReference>
<feature type="coiled-coil region" evidence="15">
    <location>
        <begin position="735"/>
        <end position="762"/>
    </location>
</feature>
<dbReference type="FunFam" id="3.10.310.40:FF:000001">
    <property type="entry name" value="Alanine--tRNA ligase"/>
    <property type="match status" value="1"/>
</dbReference>
<evidence type="ECO:0000256" key="4">
    <source>
        <dbReference type="ARBA" id="ARBA00022598"/>
    </source>
</evidence>
<dbReference type="Gene3D" id="3.30.54.20">
    <property type="match status" value="1"/>
</dbReference>
<gene>
    <name evidence="14" type="primary">alaS</name>
    <name evidence="17" type="ORF">EI71_00256</name>
</gene>
<keyword evidence="8 14" id="KW-0067">ATP-binding</keyword>
<dbReference type="Gene3D" id="3.30.980.10">
    <property type="entry name" value="Threonyl-trna Synthetase, Chain A, domain 2"/>
    <property type="match status" value="1"/>
</dbReference>
<proteinExistence type="inferred from homology"/>
<feature type="binding site" evidence="14">
    <location>
        <position position="645"/>
    </location>
    <ligand>
        <name>Zn(2+)</name>
        <dbReference type="ChEBI" id="CHEBI:29105"/>
    </ligand>
</feature>
<dbReference type="OrthoDB" id="9803884at2"/>
<dbReference type="InterPro" id="IPR018163">
    <property type="entry name" value="Thr/Ala-tRNA-synth_IIc_edit"/>
</dbReference>
<dbReference type="PRINTS" id="PR00980">
    <property type="entry name" value="TRNASYNTHALA"/>
</dbReference>
<dbReference type="PROSITE" id="PS50860">
    <property type="entry name" value="AA_TRNA_LIGASE_II_ALA"/>
    <property type="match status" value="1"/>
</dbReference>
<dbReference type="RefSeq" id="WP_119015431.1">
    <property type="nucleotide sequence ID" value="NZ_QXEV01000002.1"/>
</dbReference>
<evidence type="ECO:0000256" key="2">
    <source>
        <dbReference type="ARBA" id="ARBA00022490"/>
    </source>
</evidence>
<evidence type="ECO:0000256" key="9">
    <source>
        <dbReference type="ARBA" id="ARBA00022884"/>
    </source>
</evidence>
<reference evidence="17 18" key="1">
    <citation type="submission" date="2018-08" db="EMBL/GenBank/DDBJ databases">
        <title>Genomic Encyclopedia of Archaeal and Bacterial Type Strains, Phase II (KMG-II): from individual species to whole genera.</title>
        <authorList>
            <person name="Goeker M."/>
        </authorList>
    </citation>
    <scope>NUCLEOTIDE SEQUENCE [LARGE SCALE GENOMIC DNA]</scope>
    <source>
        <strain evidence="17 18">ATCC 27112</strain>
    </source>
</reference>
<evidence type="ECO:0000256" key="10">
    <source>
        <dbReference type="ARBA" id="ARBA00022917"/>
    </source>
</evidence>
<evidence type="ECO:0000256" key="3">
    <source>
        <dbReference type="ARBA" id="ARBA00022555"/>
    </source>
</evidence>
<keyword evidence="2 14" id="KW-0963">Cytoplasm</keyword>
<dbReference type="SMART" id="SM00863">
    <property type="entry name" value="tRNA_SAD"/>
    <property type="match status" value="1"/>
</dbReference>
<dbReference type="SUPFAM" id="SSF50447">
    <property type="entry name" value="Translation proteins"/>
    <property type="match status" value="1"/>
</dbReference>
<evidence type="ECO:0000256" key="5">
    <source>
        <dbReference type="ARBA" id="ARBA00022723"/>
    </source>
</evidence>
<dbReference type="Pfam" id="PF02272">
    <property type="entry name" value="DHHA1"/>
    <property type="match status" value="1"/>
</dbReference>
<evidence type="ECO:0000256" key="14">
    <source>
        <dbReference type="HAMAP-Rule" id="MF_00036"/>
    </source>
</evidence>
<dbReference type="EC" id="6.1.1.7" evidence="14"/>
<evidence type="ECO:0000313" key="18">
    <source>
        <dbReference type="Proteomes" id="UP000266506"/>
    </source>
</evidence>
<dbReference type="Proteomes" id="UP000266506">
    <property type="component" value="Unassembled WGS sequence"/>
</dbReference>
<feature type="binding site" evidence="14">
    <location>
        <position position="548"/>
    </location>
    <ligand>
        <name>Zn(2+)</name>
        <dbReference type="ChEBI" id="CHEBI:29105"/>
    </ligand>
</feature>
<organism evidence="17 18">
    <name type="scientific">Anaeroplasma bactoclasticum</name>
    <dbReference type="NCBI Taxonomy" id="2088"/>
    <lineage>
        <taxon>Bacteria</taxon>
        <taxon>Bacillati</taxon>
        <taxon>Mycoplasmatota</taxon>
        <taxon>Mollicutes</taxon>
        <taxon>Anaeroplasmatales</taxon>
        <taxon>Anaeroplasmataceae</taxon>
        <taxon>Anaeroplasma</taxon>
    </lineage>
</organism>
<dbReference type="InterPro" id="IPR003156">
    <property type="entry name" value="DHHA1_dom"/>
</dbReference>
<accession>A0A397S1M2</accession>
<evidence type="ECO:0000256" key="1">
    <source>
        <dbReference type="ARBA" id="ARBA00008226"/>
    </source>
</evidence>
<comment type="caution">
    <text evidence="17">The sequence shown here is derived from an EMBL/GenBank/DDBJ whole genome shotgun (WGS) entry which is preliminary data.</text>
</comment>
<feature type="binding site" evidence="14">
    <location>
        <position position="649"/>
    </location>
    <ligand>
        <name>Zn(2+)</name>
        <dbReference type="ChEBI" id="CHEBI:29105"/>
    </ligand>
</feature>
<evidence type="ECO:0000256" key="15">
    <source>
        <dbReference type="SAM" id="Coils"/>
    </source>
</evidence>
<dbReference type="Pfam" id="PF01411">
    <property type="entry name" value="tRNA-synt_2c"/>
    <property type="match status" value="1"/>
</dbReference>
<dbReference type="InterPro" id="IPR018162">
    <property type="entry name" value="Ala-tRNA-ligase_IIc_anticod-bd"/>
</dbReference>
<sequence length="874" mass="97934">MKYMTSSEIRQMWLDFFKSKGHSVEPSASLVPHNDPTLLWTNAGVTPLKKYFDGTMVPENPRITNAQKCIRTNDIENVGKTARHHTFFEMLGNFSIGDYFKKEAIAFACELLFDPKWFGFDQDKLYITYYTKDIDAKNCWMSHGIKEDHLIPLDGNFWEIGEGPCGPDTEMFYDRGEKYDKRGPELIRDDIENDRFIEIWNIVFSQFNSKEGVARENYKELPSKNIDTGCGLERLCCVMQGANTNYDTDLFQPIIKKTEEISGVKYEGQMAFKVIADHVRTVTFAVADGATLSNEGRGYVLRRVLRRASKYAKSIGINKPFMSELVDVVIQIMDPFYPYLHEKKEIVKQVITAEEKQFLKTLADGEKRFALIAEASKDKKVISGSDAFTLYDTYGFPIELTIEYAEEKGLTVDQAGFKAYLNEQKERARNARKDDQSMGGQNEEFLNFKAESRFSGYNTTNQKSKVIAIFGNAVVLDETPFYAFSGGQLCDKGKLDDTEVIDVIKMPNGQHLHVLAGDTNPFKVGEIVWAVVDKENRDLTRKNHSSAHLLQAALQNVLGSHVHQMGSQVCSEYCRFDFNNYQALTDEEIIKVEDIVNDFIKEAHPVKTLVLPIEEAKKLGAMALFGEKYGAQVRVVDMGVSKEFCAGTHVYNTEEIMDFEIASVESIGSGVFRATAVTGPKAHELLVESTQNIQATLKTIIEKASELVKKAKAEGIELEVSYVPANLEEKGYRYILALRKEVAKAQNAVKELEKEYNQKKSQSALKSLDQYDSLIEGDKLFTTVEVKDTNLIKDMASALRNNKNLNVVLLASCDGAKVTFVCAANAPYDACAIVKEATKITGGGGGGKKDLAQAGGKDSSKVNEALLHVKEFLK</sequence>
<evidence type="ECO:0000256" key="11">
    <source>
        <dbReference type="ARBA" id="ARBA00023146"/>
    </source>
</evidence>
<evidence type="ECO:0000256" key="12">
    <source>
        <dbReference type="ARBA" id="ARBA00024779"/>
    </source>
</evidence>
<dbReference type="Gene3D" id="3.30.930.10">
    <property type="entry name" value="Bira Bifunctional Protein, Domain 2"/>
    <property type="match status" value="1"/>
</dbReference>
<dbReference type="Pfam" id="PF07973">
    <property type="entry name" value="tRNA_SAD"/>
    <property type="match status" value="1"/>
</dbReference>
<feature type="domain" description="Alanyl-transfer RNA synthetases family profile" evidence="16">
    <location>
        <begin position="4"/>
        <end position="688"/>
    </location>
</feature>
<evidence type="ECO:0000256" key="8">
    <source>
        <dbReference type="ARBA" id="ARBA00022840"/>
    </source>
</evidence>
<dbReference type="InterPro" id="IPR023033">
    <property type="entry name" value="Ala_tRNA_ligase_euk/bac"/>
</dbReference>
<comment type="subcellular location">
    <subcellularLocation>
        <location evidence="14">Cytoplasm</location>
    </subcellularLocation>
</comment>
<keyword evidence="3 14" id="KW-0820">tRNA-binding</keyword>
<keyword evidence="7 14" id="KW-0862">Zinc</keyword>
<feature type="binding site" evidence="14">
    <location>
        <position position="544"/>
    </location>
    <ligand>
        <name>Zn(2+)</name>
        <dbReference type="ChEBI" id="CHEBI:29105"/>
    </ligand>
</feature>
<dbReference type="GO" id="GO:0005524">
    <property type="term" value="F:ATP binding"/>
    <property type="evidence" value="ECO:0007669"/>
    <property type="project" value="UniProtKB-UniRule"/>
</dbReference>
<dbReference type="PANTHER" id="PTHR11777">
    <property type="entry name" value="ALANYL-TRNA SYNTHETASE"/>
    <property type="match status" value="1"/>
</dbReference>
<dbReference type="GO" id="GO:0000049">
    <property type="term" value="F:tRNA binding"/>
    <property type="evidence" value="ECO:0007669"/>
    <property type="project" value="UniProtKB-KW"/>
</dbReference>
<dbReference type="GO" id="GO:0008270">
    <property type="term" value="F:zinc ion binding"/>
    <property type="evidence" value="ECO:0007669"/>
    <property type="project" value="UniProtKB-UniRule"/>
</dbReference>
<dbReference type="PANTHER" id="PTHR11777:SF9">
    <property type="entry name" value="ALANINE--TRNA LIGASE, CYTOPLASMIC"/>
    <property type="match status" value="1"/>
</dbReference>
<evidence type="ECO:0000259" key="16">
    <source>
        <dbReference type="PROSITE" id="PS50860"/>
    </source>
</evidence>
<keyword evidence="5 14" id="KW-0479">Metal-binding</keyword>
<dbReference type="HAMAP" id="MF_00036_B">
    <property type="entry name" value="Ala_tRNA_synth_B"/>
    <property type="match status" value="1"/>
</dbReference>
<comment type="domain">
    <text evidence="14">Consists of three domains; the N-terminal catalytic domain, the editing domain and the C-terminal C-Ala domain. The editing domain removes incorrectly charged amino acids, while the C-Ala domain, along with tRNA(Ala), serves as a bridge to cooperatively bring together the editing and aminoacylation centers thus stimulating deacylation of misacylated tRNAs.</text>
</comment>
<dbReference type="Gene3D" id="3.10.310.40">
    <property type="match status" value="1"/>
</dbReference>
<evidence type="ECO:0000256" key="13">
    <source>
        <dbReference type="ARBA" id="ARBA00048300"/>
    </source>
</evidence>
<dbReference type="FunFam" id="3.30.980.10:FF:000004">
    <property type="entry name" value="Alanine--tRNA ligase, cytoplasmic"/>
    <property type="match status" value="1"/>
</dbReference>
<comment type="catalytic activity">
    <reaction evidence="13 14">
        <text>tRNA(Ala) + L-alanine + ATP = L-alanyl-tRNA(Ala) + AMP + diphosphate</text>
        <dbReference type="Rhea" id="RHEA:12540"/>
        <dbReference type="Rhea" id="RHEA-COMP:9657"/>
        <dbReference type="Rhea" id="RHEA-COMP:9923"/>
        <dbReference type="ChEBI" id="CHEBI:30616"/>
        <dbReference type="ChEBI" id="CHEBI:33019"/>
        <dbReference type="ChEBI" id="CHEBI:57972"/>
        <dbReference type="ChEBI" id="CHEBI:78442"/>
        <dbReference type="ChEBI" id="CHEBI:78497"/>
        <dbReference type="ChEBI" id="CHEBI:456215"/>
        <dbReference type="EC" id="6.1.1.7"/>
    </reaction>
</comment>
<protein>
    <recommendedName>
        <fullName evidence="14">Alanine--tRNA ligase</fullName>
        <ecNumber evidence="14">6.1.1.7</ecNumber>
    </recommendedName>
    <alternativeName>
        <fullName evidence="14">Alanyl-tRNA synthetase</fullName>
        <shortName evidence="14">AlaRS</shortName>
    </alternativeName>
</protein>